<dbReference type="Proteomes" id="UP000734854">
    <property type="component" value="Unassembled WGS sequence"/>
</dbReference>
<dbReference type="EMBL" id="JACMSC010000014">
    <property type="protein sequence ID" value="KAG6491268.1"/>
    <property type="molecule type" value="Genomic_DNA"/>
</dbReference>
<feature type="transmembrane region" description="Helical" evidence="6">
    <location>
        <begin position="6"/>
        <end position="27"/>
    </location>
</feature>
<proteinExistence type="inferred from homology"/>
<evidence type="ECO:0000256" key="2">
    <source>
        <dbReference type="ARBA" id="ARBA00010095"/>
    </source>
</evidence>
<evidence type="ECO:0000256" key="4">
    <source>
        <dbReference type="ARBA" id="ARBA00022989"/>
    </source>
</evidence>
<accession>A0A8J5KVK4</accession>
<dbReference type="GO" id="GO:0016192">
    <property type="term" value="P:vesicle-mediated transport"/>
    <property type="evidence" value="ECO:0007669"/>
    <property type="project" value="InterPro"/>
</dbReference>
<evidence type="ECO:0000256" key="5">
    <source>
        <dbReference type="ARBA" id="ARBA00023136"/>
    </source>
</evidence>
<evidence type="ECO:0000256" key="3">
    <source>
        <dbReference type="ARBA" id="ARBA00022692"/>
    </source>
</evidence>
<reference evidence="7 8" key="1">
    <citation type="submission" date="2020-08" db="EMBL/GenBank/DDBJ databases">
        <title>Plant Genome Project.</title>
        <authorList>
            <person name="Zhang R.-G."/>
        </authorList>
    </citation>
    <scope>NUCLEOTIDE SEQUENCE [LARGE SCALE GENOMIC DNA]</scope>
    <source>
        <tissue evidence="7">Rhizome</tissue>
    </source>
</reference>
<sequence length="108" mass="12604">MVWELVLWFIAFVAVISLIGFSAYQLICLSDLEYDYINPYDSSSRINAVVTPEFIVQGILCILFLLTWHWFPFLIMAPVTYYHIKLLVTTAVMLLINEDEWNLESGMF</sequence>
<evidence type="ECO:0000256" key="1">
    <source>
        <dbReference type="ARBA" id="ARBA00004141"/>
    </source>
</evidence>
<dbReference type="AlphaFoldDB" id="A0A8J5KVK4"/>
<dbReference type="PANTHER" id="PTHR12290">
    <property type="entry name" value="CORNICHON-RELATED"/>
    <property type="match status" value="1"/>
</dbReference>
<evidence type="ECO:0000313" key="8">
    <source>
        <dbReference type="Proteomes" id="UP000734854"/>
    </source>
</evidence>
<evidence type="ECO:0000256" key="6">
    <source>
        <dbReference type="SAM" id="Phobius"/>
    </source>
</evidence>
<protein>
    <submittedName>
        <fullName evidence="7">Uncharacterized protein</fullName>
    </submittedName>
</protein>
<keyword evidence="8" id="KW-1185">Reference proteome</keyword>
<organism evidence="7 8">
    <name type="scientific">Zingiber officinale</name>
    <name type="common">Ginger</name>
    <name type="synonym">Amomum zingiber</name>
    <dbReference type="NCBI Taxonomy" id="94328"/>
    <lineage>
        <taxon>Eukaryota</taxon>
        <taxon>Viridiplantae</taxon>
        <taxon>Streptophyta</taxon>
        <taxon>Embryophyta</taxon>
        <taxon>Tracheophyta</taxon>
        <taxon>Spermatophyta</taxon>
        <taxon>Magnoliopsida</taxon>
        <taxon>Liliopsida</taxon>
        <taxon>Zingiberales</taxon>
        <taxon>Zingiberaceae</taxon>
        <taxon>Zingiber</taxon>
    </lineage>
</organism>
<comment type="caution">
    <text evidence="7">The sequence shown here is derived from an EMBL/GenBank/DDBJ whole genome shotgun (WGS) entry which is preliminary data.</text>
</comment>
<keyword evidence="3 6" id="KW-0812">Transmembrane</keyword>
<feature type="transmembrane region" description="Helical" evidence="6">
    <location>
        <begin position="48"/>
        <end position="68"/>
    </location>
</feature>
<gene>
    <name evidence="7" type="ORF">ZIOFF_052605</name>
</gene>
<keyword evidence="5 6" id="KW-0472">Membrane</keyword>
<keyword evidence="4 6" id="KW-1133">Transmembrane helix</keyword>
<name>A0A8J5KVK4_ZINOF</name>
<evidence type="ECO:0000313" key="7">
    <source>
        <dbReference type="EMBL" id="KAG6491268.1"/>
    </source>
</evidence>
<dbReference type="GO" id="GO:0016020">
    <property type="term" value="C:membrane"/>
    <property type="evidence" value="ECO:0007669"/>
    <property type="project" value="UniProtKB-SubCell"/>
</dbReference>
<comment type="similarity">
    <text evidence="2">Belongs to the cornichon family.</text>
</comment>
<dbReference type="InterPro" id="IPR003377">
    <property type="entry name" value="Cornichon"/>
</dbReference>
<dbReference type="Pfam" id="PF03311">
    <property type="entry name" value="Cornichon"/>
    <property type="match status" value="1"/>
</dbReference>
<dbReference type="SMART" id="SM01398">
    <property type="entry name" value="Cornichon"/>
    <property type="match status" value="1"/>
</dbReference>
<comment type="subcellular location">
    <subcellularLocation>
        <location evidence="1">Membrane</location>
        <topology evidence="1">Multi-pass membrane protein</topology>
    </subcellularLocation>
</comment>